<dbReference type="eggNOG" id="COG4585">
    <property type="taxonomic scope" value="Bacteria"/>
</dbReference>
<protein>
    <recommendedName>
        <fullName evidence="2">histidine kinase</fullName>
        <ecNumber evidence="2">2.7.13.3</ecNumber>
    </recommendedName>
</protein>
<keyword evidence="4 6" id="KW-0418">Kinase</keyword>
<evidence type="ECO:0000313" key="7">
    <source>
        <dbReference type="Proteomes" id="UP000002357"/>
    </source>
</evidence>
<dbReference type="GO" id="GO:0004673">
    <property type="term" value="F:protein histidine kinase activity"/>
    <property type="evidence" value="ECO:0007669"/>
    <property type="project" value="UniProtKB-EC"/>
</dbReference>
<evidence type="ECO:0000256" key="5">
    <source>
        <dbReference type="ARBA" id="ARBA00023012"/>
    </source>
</evidence>
<dbReference type="SUPFAM" id="SSF55874">
    <property type="entry name" value="ATPase domain of HSP90 chaperone/DNA topoisomerase II/histidine kinase"/>
    <property type="match status" value="1"/>
</dbReference>
<evidence type="ECO:0000313" key="6">
    <source>
        <dbReference type="EMBL" id="EFG04338.2"/>
    </source>
</evidence>
<organism evidence="6 7">
    <name type="scientific">Streptomyces clavuligerus</name>
    <dbReference type="NCBI Taxonomy" id="1901"/>
    <lineage>
        <taxon>Bacteria</taxon>
        <taxon>Bacillati</taxon>
        <taxon>Actinomycetota</taxon>
        <taxon>Actinomycetes</taxon>
        <taxon>Kitasatosporales</taxon>
        <taxon>Streptomycetaceae</taxon>
        <taxon>Streptomyces</taxon>
    </lineage>
</organism>
<dbReference type="GO" id="GO:0000160">
    <property type="term" value="P:phosphorelay signal transduction system"/>
    <property type="evidence" value="ECO:0007669"/>
    <property type="project" value="UniProtKB-KW"/>
</dbReference>
<dbReference type="Gene3D" id="3.30.565.10">
    <property type="entry name" value="Histidine kinase-like ATPase, C-terminal domain"/>
    <property type="match status" value="1"/>
</dbReference>
<evidence type="ECO:0000256" key="3">
    <source>
        <dbReference type="ARBA" id="ARBA00022679"/>
    </source>
</evidence>
<dbReference type="KEGG" id="sclf:BB341_28465"/>
<dbReference type="PANTHER" id="PTHR24421:SF10">
    <property type="entry name" value="NITRATE_NITRITE SENSOR PROTEIN NARQ"/>
    <property type="match status" value="1"/>
</dbReference>
<evidence type="ECO:0000256" key="2">
    <source>
        <dbReference type="ARBA" id="ARBA00012438"/>
    </source>
</evidence>
<dbReference type="EMBL" id="CM000914">
    <property type="protein sequence ID" value="EFG04338.2"/>
    <property type="molecule type" value="Genomic_DNA"/>
</dbReference>
<keyword evidence="5" id="KW-0902">Two-component regulatory system</keyword>
<dbReference type="InterPro" id="IPR050482">
    <property type="entry name" value="Sensor_HK_TwoCompSys"/>
</dbReference>
<keyword evidence="6" id="KW-0614">Plasmid</keyword>
<evidence type="ECO:0000256" key="1">
    <source>
        <dbReference type="ARBA" id="ARBA00000085"/>
    </source>
</evidence>
<dbReference type="Proteomes" id="UP000002357">
    <property type="component" value="Plasmid pSCL4"/>
</dbReference>
<accession>B5GMX3</accession>
<geneLocation type="plasmid" evidence="6 7">
    <name>pSCL4</name>
</geneLocation>
<name>B5GMX3_STRCL</name>
<comment type="catalytic activity">
    <reaction evidence="1">
        <text>ATP + protein L-histidine = ADP + protein N-phospho-L-histidine.</text>
        <dbReference type="EC" id="2.7.13.3"/>
    </reaction>
</comment>
<dbReference type="PANTHER" id="PTHR24421">
    <property type="entry name" value="NITRATE/NITRITE SENSOR PROTEIN NARX-RELATED"/>
    <property type="match status" value="1"/>
</dbReference>
<dbReference type="EC" id="2.7.13.3" evidence="2"/>
<proteinExistence type="predicted"/>
<sequence length="200" mass="21077">MRPRKVRNVWQVMSRPGCPLSGRPWRSTAYLLGGAVAGALIPVDIGFALPGRVPRAVESAAHFVVCEALAGVAKHSGARRARVGGGHHDASLSLEMRDDGRGGADAAAGSGLTGLADRVSVLDDRLALSSPPGGPTLIHVEFPCQVTEAAERSAQRSPRTACCCGKVSSACSTAAVTRWWRRSATRKRWWRRSASTAAPS</sequence>
<keyword evidence="3" id="KW-0808">Transferase</keyword>
<dbReference type="AlphaFoldDB" id="B5GMX3"/>
<gene>
    <name evidence="6" type="ORF">SCLAV_p0852</name>
</gene>
<keyword evidence="7" id="KW-1185">Reference proteome</keyword>
<evidence type="ECO:0000256" key="4">
    <source>
        <dbReference type="ARBA" id="ARBA00022777"/>
    </source>
</evidence>
<dbReference type="InterPro" id="IPR036890">
    <property type="entry name" value="HATPase_C_sf"/>
</dbReference>
<reference evidence="6 7" key="1">
    <citation type="journal article" date="2010" name="Genome Biol. Evol.">
        <title>The sequence of a 1.8-mb bacterial linear plasmid reveals a rich evolutionary reservoir of secondary metabolic pathways.</title>
        <authorList>
            <person name="Medema M.H."/>
            <person name="Trefzer A."/>
            <person name="Kovalchuk A."/>
            <person name="van den Berg M."/>
            <person name="Mueller U."/>
            <person name="Heijne W."/>
            <person name="Wu L."/>
            <person name="Alam M.T."/>
            <person name="Ronning C.M."/>
            <person name="Nierman W.C."/>
            <person name="Bovenberg R.A.L."/>
            <person name="Breitling R."/>
            <person name="Takano E."/>
        </authorList>
    </citation>
    <scope>NUCLEOTIDE SEQUENCE [LARGE SCALE GENOMIC DNA]</scope>
    <source>
        <strain evidence="7">ATCC 27064 / DSM 738 / JCM 4710 / NBRC 13307 / NCIMB 12785 / NRRL 3585 / VKM Ac-602</strain>
        <plasmid evidence="6">pSCL4</plasmid>
    </source>
</reference>